<dbReference type="GeneID" id="119739290"/>
<dbReference type="PROSITE" id="PS51225">
    <property type="entry name" value="MARVEL"/>
    <property type="match status" value="1"/>
</dbReference>
<proteinExistence type="predicted"/>
<name>A0A914B3L7_PATMI</name>
<accession>A0A914B3L7</accession>
<dbReference type="InterPro" id="IPR050578">
    <property type="entry name" value="MARVEL-CKLF_proteins"/>
</dbReference>
<evidence type="ECO:0000256" key="6">
    <source>
        <dbReference type="SAM" id="Phobius"/>
    </source>
</evidence>
<organism evidence="8 9">
    <name type="scientific">Patiria miniata</name>
    <name type="common">Bat star</name>
    <name type="synonym">Asterina miniata</name>
    <dbReference type="NCBI Taxonomy" id="46514"/>
    <lineage>
        <taxon>Eukaryota</taxon>
        <taxon>Metazoa</taxon>
        <taxon>Echinodermata</taxon>
        <taxon>Eleutherozoa</taxon>
        <taxon>Asterozoa</taxon>
        <taxon>Asteroidea</taxon>
        <taxon>Valvatacea</taxon>
        <taxon>Valvatida</taxon>
        <taxon>Asterinidae</taxon>
        <taxon>Patiria</taxon>
    </lineage>
</organism>
<dbReference type="AlphaFoldDB" id="A0A914B3L7"/>
<evidence type="ECO:0000256" key="4">
    <source>
        <dbReference type="ARBA" id="ARBA00023136"/>
    </source>
</evidence>
<feature type="domain" description="MARVEL" evidence="7">
    <location>
        <begin position="24"/>
        <end position="151"/>
    </location>
</feature>
<comment type="subcellular location">
    <subcellularLocation>
        <location evidence="1">Membrane</location>
        <topology evidence="1">Multi-pass membrane protein</topology>
    </subcellularLocation>
</comment>
<evidence type="ECO:0000313" key="8">
    <source>
        <dbReference type="EnsemblMetazoa" id="XP_038070096.1"/>
    </source>
</evidence>
<evidence type="ECO:0000256" key="5">
    <source>
        <dbReference type="PROSITE-ProRule" id="PRU00581"/>
    </source>
</evidence>
<dbReference type="RefSeq" id="XP_038070096.1">
    <property type="nucleotide sequence ID" value="XM_038214168.1"/>
</dbReference>
<dbReference type="PANTHER" id="PTHR22776">
    <property type="entry name" value="MARVEL-CONTAINING POTENTIAL LIPID RAFT-ASSOCIATED PROTEIN"/>
    <property type="match status" value="1"/>
</dbReference>
<keyword evidence="2 5" id="KW-0812">Transmembrane</keyword>
<evidence type="ECO:0000259" key="7">
    <source>
        <dbReference type="PROSITE" id="PS51225"/>
    </source>
</evidence>
<dbReference type="InterPro" id="IPR008253">
    <property type="entry name" value="Marvel"/>
</dbReference>
<evidence type="ECO:0000313" key="9">
    <source>
        <dbReference type="Proteomes" id="UP000887568"/>
    </source>
</evidence>
<sequence length="178" mass="19204">MADRKQIVLPTISSLTNVPTGLKYLTLPEGILEIIEVACLMIAFVCVTAAPNKSPDESSYWHYQAATMGFGLVTVLIMIGYMTGVVHKIKIPWSVLEIVYCAAAGLLILTTGAHIAANTFGNAALIVATVFGFIAALAYIIQIFFAIRAWKRSIIADTLRMVEAERAQHTGATTDNSV</sequence>
<evidence type="ECO:0000256" key="2">
    <source>
        <dbReference type="ARBA" id="ARBA00022692"/>
    </source>
</evidence>
<evidence type="ECO:0000256" key="3">
    <source>
        <dbReference type="ARBA" id="ARBA00022989"/>
    </source>
</evidence>
<feature type="transmembrane region" description="Helical" evidence="6">
    <location>
        <begin position="31"/>
        <end position="51"/>
    </location>
</feature>
<dbReference type="Proteomes" id="UP000887568">
    <property type="component" value="Unplaced"/>
</dbReference>
<protein>
    <recommendedName>
        <fullName evidence="7">MARVEL domain-containing protein</fullName>
    </recommendedName>
</protein>
<dbReference type="OrthoDB" id="10028364at2759"/>
<reference evidence="8" key="1">
    <citation type="submission" date="2022-11" db="UniProtKB">
        <authorList>
            <consortium name="EnsemblMetazoa"/>
        </authorList>
    </citation>
    <scope>IDENTIFICATION</scope>
</reference>
<dbReference type="GO" id="GO:0016020">
    <property type="term" value="C:membrane"/>
    <property type="evidence" value="ECO:0007669"/>
    <property type="project" value="UniProtKB-SubCell"/>
</dbReference>
<feature type="transmembrane region" description="Helical" evidence="6">
    <location>
        <begin position="63"/>
        <end position="86"/>
    </location>
</feature>
<keyword evidence="9" id="KW-1185">Reference proteome</keyword>
<feature type="transmembrane region" description="Helical" evidence="6">
    <location>
        <begin position="123"/>
        <end position="147"/>
    </location>
</feature>
<dbReference type="EnsemblMetazoa" id="XM_038214168.1">
    <property type="protein sequence ID" value="XP_038070096.1"/>
    <property type="gene ID" value="LOC119739290"/>
</dbReference>
<feature type="transmembrane region" description="Helical" evidence="6">
    <location>
        <begin position="98"/>
        <end position="117"/>
    </location>
</feature>
<dbReference type="PANTHER" id="PTHR22776:SF102">
    <property type="entry name" value="RH30783P"/>
    <property type="match status" value="1"/>
</dbReference>
<dbReference type="OMA" id="HKIKIPW"/>
<keyword evidence="3 6" id="KW-1133">Transmembrane helix</keyword>
<evidence type="ECO:0000256" key="1">
    <source>
        <dbReference type="ARBA" id="ARBA00004141"/>
    </source>
</evidence>
<dbReference type="Pfam" id="PF01284">
    <property type="entry name" value="MARVEL"/>
    <property type="match status" value="1"/>
</dbReference>
<keyword evidence="4 5" id="KW-0472">Membrane</keyword>